<organism evidence="3 4">
    <name type="scientific">Cymbomonas tetramitiformis</name>
    <dbReference type="NCBI Taxonomy" id="36881"/>
    <lineage>
        <taxon>Eukaryota</taxon>
        <taxon>Viridiplantae</taxon>
        <taxon>Chlorophyta</taxon>
        <taxon>Pyramimonadophyceae</taxon>
        <taxon>Pyramimonadales</taxon>
        <taxon>Pyramimonadaceae</taxon>
        <taxon>Cymbomonas</taxon>
    </lineage>
</organism>
<dbReference type="EMBL" id="LGRX02006259">
    <property type="protein sequence ID" value="KAK3277066.1"/>
    <property type="molecule type" value="Genomic_DNA"/>
</dbReference>
<evidence type="ECO:0000313" key="3">
    <source>
        <dbReference type="EMBL" id="KAK3277066.1"/>
    </source>
</evidence>
<sequence length="170" mass="18969">MIDRNNFIYTPEQTVGADAPERVEDFAASPQGVRKGSAEYYKRKFEAMKGLAQRWQEYETSPAEQGILSPEAHPPLPPKPSKGRLSDKNGSFQFNNILSLKRAKKAEQEQQREHAQFASLQRDLAREQREVQNAQVAAAKAQAALDLSAAFDKCGGGCKCNIFINLKFNP</sequence>
<evidence type="ECO:0000313" key="4">
    <source>
        <dbReference type="Proteomes" id="UP001190700"/>
    </source>
</evidence>
<keyword evidence="4" id="KW-1185">Reference proteome</keyword>
<dbReference type="Proteomes" id="UP001190700">
    <property type="component" value="Unassembled WGS sequence"/>
</dbReference>
<evidence type="ECO:0000256" key="2">
    <source>
        <dbReference type="SAM" id="MobiDB-lite"/>
    </source>
</evidence>
<feature type="coiled-coil region" evidence="1">
    <location>
        <begin position="103"/>
        <end position="144"/>
    </location>
</feature>
<keyword evidence="1" id="KW-0175">Coiled coil</keyword>
<protein>
    <submittedName>
        <fullName evidence="3">Uncharacterized protein</fullName>
    </submittedName>
</protein>
<proteinExistence type="predicted"/>
<evidence type="ECO:0000256" key="1">
    <source>
        <dbReference type="SAM" id="Coils"/>
    </source>
</evidence>
<accession>A0AAE0L9G3</accession>
<gene>
    <name evidence="3" type="ORF">CYMTET_14905</name>
</gene>
<name>A0AAE0L9G3_9CHLO</name>
<reference evidence="3 4" key="1">
    <citation type="journal article" date="2015" name="Genome Biol. Evol.">
        <title>Comparative Genomics of a Bacterivorous Green Alga Reveals Evolutionary Causalities and Consequences of Phago-Mixotrophic Mode of Nutrition.</title>
        <authorList>
            <person name="Burns J.A."/>
            <person name="Paasch A."/>
            <person name="Narechania A."/>
            <person name="Kim E."/>
        </authorList>
    </citation>
    <scope>NUCLEOTIDE SEQUENCE [LARGE SCALE GENOMIC DNA]</scope>
    <source>
        <strain evidence="3 4">PLY_AMNH</strain>
    </source>
</reference>
<comment type="caution">
    <text evidence="3">The sequence shown here is derived from an EMBL/GenBank/DDBJ whole genome shotgun (WGS) entry which is preliminary data.</text>
</comment>
<feature type="region of interest" description="Disordered" evidence="2">
    <location>
        <begin position="56"/>
        <end position="90"/>
    </location>
</feature>
<dbReference type="AlphaFoldDB" id="A0AAE0L9G3"/>